<organism evidence="1 2">
    <name type="scientific">Mycobacterium pseudokansasii</name>
    <dbReference type="NCBI Taxonomy" id="2341080"/>
    <lineage>
        <taxon>Bacteria</taxon>
        <taxon>Bacillati</taxon>
        <taxon>Actinomycetota</taxon>
        <taxon>Actinomycetes</taxon>
        <taxon>Mycobacteriales</taxon>
        <taxon>Mycobacteriaceae</taxon>
        <taxon>Mycobacterium</taxon>
    </lineage>
</organism>
<proteinExistence type="predicted"/>
<accession>A0A498QMF5</accession>
<reference evidence="1 2" key="1">
    <citation type="submission" date="2018-09" db="EMBL/GenBank/DDBJ databases">
        <authorList>
            <person name="Tagini F."/>
        </authorList>
    </citation>
    <scope>NUCLEOTIDE SEQUENCE [LARGE SCALE GENOMIC DNA]</scope>
    <source>
        <strain evidence="1 2">MK142</strain>
    </source>
</reference>
<dbReference type="Proteomes" id="UP000268285">
    <property type="component" value="Unassembled WGS sequence"/>
</dbReference>
<keyword evidence="2" id="KW-1185">Reference proteome</keyword>
<evidence type="ECO:0000313" key="2">
    <source>
        <dbReference type="Proteomes" id="UP000268285"/>
    </source>
</evidence>
<evidence type="ECO:0000313" key="1">
    <source>
        <dbReference type="EMBL" id="VBA48207.1"/>
    </source>
</evidence>
<dbReference type="EMBL" id="UPHU01000001">
    <property type="protein sequence ID" value="VBA48207.1"/>
    <property type="molecule type" value="Genomic_DNA"/>
</dbReference>
<sequence length="116" mass="12976">MTPRERLRTELLISGLYDLVPLAQVESVITRDTLATTPAEQQSLVLSVVRSLVDDGLMTVEGWDDLSLDESMARVYDLFVNHYDDPGMWAFSVWLKLTETGKFIAKQLEKSAQAGA</sequence>
<gene>
    <name evidence="1" type="ORF">LAUMK142_01189</name>
</gene>
<dbReference type="OrthoDB" id="4737245at2"/>
<dbReference type="AlphaFoldDB" id="A0A498QMF5"/>
<protein>
    <submittedName>
        <fullName evidence="1">Uncharacterized protein</fullName>
    </submittedName>
</protein>
<name>A0A498QMF5_9MYCO</name>
<dbReference type="RefSeq" id="WP_036398195.1">
    <property type="nucleotide sequence ID" value="NZ_JAIENV010000070.1"/>
</dbReference>